<evidence type="ECO:0000313" key="18">
    <source>
        <dbReference type="Proteomes" id="UP000229098"/>
    </source>
</evidence>
<dbReference type="GO" id="GO:0043682">
    <property type="term" value="F:P-type divalent copper transporter activity"/>
    <property type="evidence" value="ECO:0007669"/>
    <property type="project" value="TreeGrafter"/>
</dbReference>
<dbReference type="SUPFAM" id="SSF81653">
    <property type="entry name" value="Calcium ATPase, transduction domain A"/>
    <property type="match status" value="1"/>
</dbReference>
<keyword evidence="5" id="KW-0597">Phosphoprotein</keyword>
<dbReference type="SFLD" id="SFLDF00027">
    <property type="entry name" value="p-type_atpase"/>
    <property type="match status" value="1"/>
</dbReference>
<dbReference type="Pfam" id="PF00122">
    <property type="entry name" value="E1-E2_ATPase"/>
    <property type="match status" value="1"/>
</dbReference>
<evidence type="ECO:0000256" key="11">
    <source>
        <dbReference type="ARBA" id="ARBA00022967"/>
    </source>
</evidence>
<dbReference type="InterPro" id="IPR027256">
    <property type="entry name" value="P-typ_ATPase_IB"/>
</dbReference>
<evidence type="ECO:0000256" key="2">
    <source>
        <dbReference type="ARBA" id="ARBA00006024"/>
    </source>
</evidence>
<dbReference type="InterPro" id="IPR008250">
    <property type="entry name" value="ATPase_P-typ_transduc_dom_A_sf"/>
</dbReference>
<organism evidence="17 18">
    <name type="scientific">Candidatus Ryanbacteria bacterium CG10_big_fil_rev_8_21_14_0_10_43_42</name>
    <dbReference type="NCBI Taxonomy" id="1974864"/>
    <lineage>
        <taxon>Bacteria</taxon>
        <taxon>Candidatus Ryaniibacteriota</taxon>
    </lineage>
</organism>
<dbReference type="NCBIfam" id="TIGR01494">
    <property type="entry name" value="ATPase_P-type"/>
    <property type="match status" value="1"/>
</dbReference>
<keyword evidence="8 15" id="KW-0547">Nucleotide-binding</keyword>
<keyword evidence="11" id="KW-1278">Translocase</keyword>
<dbReference type="GO" id="GO:0016887">
    <property type="term" value="F:ATP hydrolysis activity"/>
    <property type="evidence" value="ECO:0007669"/>
    <property type="project" value="InterPro"/>
</dbReference>
<accession>A0A2M8KVV1</accession>
<feature type="transmembrane region" description="Helical" evidence="15">
    <location>
        <begin position="603"/>
        <end position="626"/>
    </location>
</feature>
<dbReference type="SUPFAM" id="SSF81665">
    <property type="entry name" value="Calcium ATPase, transmembrane domain M"/>
    <property type="match status" value="1"/>
</dbReference>
<feature type="domain" description="P-type ATPase A" evidence="16">
    <location>
        <begin position="150"/>
        <end position="250"/>
    </location>
</feature>
<dbReference type="PANTHER" id="PTHR43520">
    <property type="entry name" value="ATP7, ISOFORM B"/>
    <property type="match status" value="1"/>
</dbReference>
<evidence type="ECO:0000259" key="16">
    <source>
        <dbReference type="Pfam" id="PF00122"/>
    </source>
</evidence>
<evidence type="ECO:0000256" key="13">
    <source>
        <dbReference type="ARBA" id="ARBA00023065"/>
    </source>
</evidence>
<comment type="subcellular location">
    <subcellularLocation>
        <location evidence="1">Cell membrane</location>
        <topology evidence="1">Multi-pass membrane protein</topology>
    </subcellularLocation>
</comment>
<evidence type="ECO:0000256" key="12">
    <source>
        <dbReference type="ARBA" id="ARBA00022989"/>
    </source>
</evidence>
<dbReference type="GO" id="GO:0055070">
    <property type="term" value="P:copper ion homeostasis"/>
    <property type="evidence" value="ECO:0007669"/>
    <property type="project" value="TreeGrafter"/>
</dbReference>
<keyword evidence="9 15" id="KW-0067">ATP-binding</keyword>
<evidence type="ECO:0000256" key="5">
    <source>
        <dbReference type="ARBA" id="ARBA00022553"/>
    </source>
</evidence>
<dbReference type="InterPro" id="IPR059000">
    <property type="entry name" value="ATPase_P-type_domA"/>
</dbReference>
<evidence type="ECO:0000256" key="9">
    <source>
        <dbReference type="ARBA" id="ARBA00022840"/>
    </source>
</evidence>
<keyword evidence="4 15" id="KW-1003">Cell membrane</keyword>
<dbReference type="EMBL" id="PFEF01000010">
    <property type="protein sequence ID" value="PJE64042.1"/>
    <property type="molecule type" value="Genomic_DNA"/>
</dbReference>
<dbReference type="FunFam" id="2.70.150.10:FF:000002">
    <property type="entry name" value="Copper-transporting ATPase 1, putative"/>
    <property type="match status" value="1"/>
</dbReference>
<dbReference type="Proteomes" id="UP000229098">
    <property type="component" value="Unassembled WGS sequence"/>
</dbReference>
<dbReference type="SFLD" id="SFLDG00002">
    <property type="entry name" value="C1.7:_P-type_atpase_like"/>
    <property type="match status" value="1"/>
</dbReference>
<keyword evidence="3" id="KW-0813">Transport</keyword>
<evidence type="ECO:0000256" key="10">
    <source>
        <dbReference type="ARBA" id="ARBA00022842"/>
    </source>
</evidence>
<evidence type="ECO:0000256" key="8">
    <source>
        <dbReference type="ARBA" id="ARBA00022741"/>
    </source>
</evidence>
<dbReference type="AlphaFoldDB" id="A0A2M8KVV1"/>
<proteinExistence type="inferred from homology"/>
<feature type="transmembrane region" description="Helical" evidence="15">
    <location>
        <begin position="57"/>
        <end position="74"/>
    </location>
</feature>
<dbReference type="Gene3D" id="3.40.1110.10">
    <property type="entry name" value="Calcium-transporting ATPase, cytoplasmic domain N"/>
    <property type="match status" value="1"/>
</dbReference>
<gene>
    <name evidence="17" type="ORF">COU90_04180</name>
</gene>
<dbReference type="PRINTS" id="PR00120">
    <property type="entry name" value="HATPASE"/>
</dbReference>
<dbReference type="NCBIfam" id="TIGR01525">
    <property type="entry name" value="ATPase-IB_hvy"/>
    <property type="match status" value="1"/>
</dbReference>
<dbReference type="InterPro" id="IPR023299">
    <property type="entry name" value="ATPase_P-typ_cyto_dom_N"/>
</dbReference>
<dbReference type="Pfam" id="PF00702">
    <property type="entry name" value="Hydrolase"/>
    <property type="match status" value="1"/>
</dbReference>
<dbReference type="InterPro" id="IPR023214">
    <property type="entry name" value="HAD_sf"/>
</dbReference>
<dbReference type="InterPro" id="IPR001757">
    <property type="entry name" value="P_typ_ATPase"/>
</dbReference>
<dbReference type="InterPro" id="IPR018303">
    <property type="entry name" value="ATPase_P-typ_P_site"/>
</dbReference>
<keyword evidence="14 15" id="KW-0472">Membrane</keyword>
<dbReference type="InterPro" id="IPR023298">
    <property type="entry name" value="ATPase_P-typ_TM_dom_sf"/>
</dbReference>
<keyword evidence="10" id="KW-0460">Magnesium</keyword>
<protein>
    <submittedName>
        <fullName evidence="17">Heavy metal translocating P-type ATPase</fullName>
    </submittedName>
</protein>
<feature type="transmembrane region" description="Helical" evidence="15">
    <location>
        <begin position="267"/>
        <end position="289"/>
    </location>
</feature>
<evidence type="ECO:0000256" key="1">
    <source>
        <dbReference type="ARBA" id="ARBA00004651"/>
    </source>
</evidence>
<dbReference type="InterPro" id="IPR036412">
    <property type="entry name" value="HAD-like_sf"/>
</dbReference>
<feature type="transmembrane region" description="Helical" evidence="15">
    <location>
        <begin position="295"/>
        <end position="317"/>
    </location>
</feature>
<evidence type="ECO:0000256" key="7">
    <source>
        <dbReference type="ARBA" id="ARBA00022723"/>
    </source>
</evidence>
<evidence type="ECO:0000256" key="6">
    <source>
        <dbReference type="ARBA" id="ARBA00022692"/>
    </source>
</evidence>
<feature type="transmembrane region" description="Helical" evidence="15">
    <location>
        <begin position="116"/>
        <end position="133"/>
    </location>
</feature>
<evidence type="ECO:0000256" key="15">
    <source>
        <dbReference type="RuleBase" id="RU362081"/>
    </source>
</evidence>
<dbReference type="Gene3D" id="2.70.150.10">
    <property type="entry name" value="Calcium-transporting ATPase, cytoplasmic transduction domain A"/>
    <property type="match status" value="1"/>
</dbReference>
<reference evidence="18" key="1">
    <citation type="submission" date="2017-09" db="EMBL/GenBank/DDBJ databases">
        <title>Depth-based differentiation of microbial function through sediment-hosted aquifers and enrichment of novel symbionts in the deep terrestrial subsurface.</title>
        <authorList>
            <person name="Probst A.J."/>
            <person name="Ladd B."/>
            <person name="Jarett J.K."/>
            <person name="Geller-Mcgrath D.E."/>
            <person name="Sieber C.M.K."/>
            <person name="Emerson J.B."/>
            <person name="Anantharaman K."/>
            <person name="Thomas B.C."/>
            <person name="Malmstrom R."/>
            <person name="Stieglmeier M."/>
            <person name="Klingl A."/>
            <person name="Woyke T."/>
            <person name="Ryan C.M."/>
            <person name="Banfield J.F."/>
        </authorList>
    </citation>
    <scope>NUCLEOTIDE SEQUENCE [LARGE SCALE GENOMIC DNA]</scope>
</reference>
<dbReference type="GO" id="GO:0005524">
    <property type="term" value="F:ATP binding"/>
    <property type="evidence" value="ECO:0007669"/>
    <property type="project" value="UniProtKB-UniRule"/>
</dbReference>
<keyword evidence="6 15" id="KW-0812">Transmembrane</keyword>
<dbReference type="NCBIfam" id="TIGR01511">
    <property type="entry name" value="ATPase-IB1_Cu"/>
    <property type="match status" value="1"/>
</dbReference>
<dbReference type="NCBIfam" id="TIGR01512">
    <property type="entry name" value="ATPase-IB2_Cd"/>
    <property type="match status" value="1"/>
</dbReference>
<dbReference type="SFLD" id="SFLDS00003">
    <property type="entry name" value="Haloacid_Dehalogenase"/>
    <property type="match status" value="1"/>
</dbReference>
<name>A0A2M8KVV1_9BACT</name>
<dbReference type="InterPro" id="IPR044492">
    <property type="entry name" value="P_typ_ATPase_HD_dom"/>
</dbReference>
<dbReference type="PANTHER" id="PTHR43520:SF5">
    <property type="entry name" value="CATION-TRANSPORTING P-TYPE ATPASE-RELATED"/>
    <property type="match status" value="1"/>
</dbReference>
<feature type="transmembrane region" description="Helical" evidence="15">
    <location>
        <begin position="27"/>
        <end position="45"/>
    </location>
</feature>
<comment type="similarity">
    <text evidence="2 15">Belongs to the cation transport ATPase (P-type) (TC 3.A.3) family. Type IB subfamily.</text>
</comment>
<dbReference type="PRINTS" id="PR00119">
    <property type="entry name" value="CATATPASE"/>
</dbReference>
<keyword evidence="7 15" id="KW-0479">Metal-binding</keyword>
<feature type="transmembrane region" description="Helical" evidence="15">
    <location>
        <begin position="632"/>
        <end position="651"/>
    </location>
</feature>
<keyword evidence="12 15" id="KW-1133">Transmembrane helix</keyword>
<feature type="transmembrane region" description="Helical" evidence="15">
    <location>
        <begin position="86"/>
        <end position="110"/>
    </location>
</feature>
<sequence length="656" mass="71028">MDTKHHHKESHEHAMSHGSAEQYLRRFWIVTFLLVPLVLVHPTISEILGITFGLNKWIQFGIATIVFGFALVFFRHAWHEIRSRRYGMMTLVSLAVGSGYLFSVASTFIAVLNVEFYLEISTLVWVLLFGHYLEVKSSSAAGDALSEVAKLLPKKAHRLENGIEADVDIAELHEGDIVVVKPGEKIPADGTIIKGFANVDESLISGESKPVRKEGSAEVIAGAICLDGSLTVLLSRVGEHSTVGQIQKLIAQAGQTKPRSQKIADKASAVLTFVAGITALGTLLVWTLFIGQPFVFAITLAITVLVIACPHALGLAIPTVTTITTSLAVKNGFFIKDLSKIEVIRKADYVVFDKTGTLTKGEFGVTGIVLMEEQDKDKILSTAASLEQHSSHIIGQSILKYARDQKVQVSDIDDFQNIAGQGVKAKISGREYVAGNERLMRSLNIKFDLPKNMNGTIVFVASKGNLLGHIVLSDAIKQSSYDAVKKLHSMGVKVAMLTGDNEQVAGLVSKELGIDTYFANVLPEDKYTHIKQLQEQGNTVLMVGDGVNDAPALTQADAGIAIGAGTDVAVESGDVVLIDNDPLDIVRLITLSKKVYTKMIQNLVWALGYNIIAIPMAAGVFAVWGFFLRPEIGALVMSFSTVIVVANAMTLKRVKL</sequence>
<dbReference type="PROSITE" id="PS00154">
    <property type="entry name" value="ATPASE_E1_E2"/>
    <property type="match status" value="1"/>
</dbReference>
<dbReference type="SUPFAM" id="SSF56784">
    <property type="entry name" value="HAD-like"/>
    <property type="match status" value="1"/>
</dbReference>
<keyword evidence="13" id="KW-0406">Ion transport</keyword>
<evidence type="ECO:0000313" key="17">
    <source>
        <dbReference type="EMBL" id="PJE64042.1"/>
    </source>
</evidence>
<dbReference type="GO" id="GO:0005507">
    <property type="term" value="F:copper ion binding"/>
    <property type="evidence" value="ECO:0007669"/>
    <property type="project" value="TreeGrafter"/>
</dbReference>
<evidence type="ECO:0000256" key="4">
    <source>
        <dbReference type="ARBA" id="ARBA00022475"/>
    </source>
</evidence>
<comment type="caution">
    <text evidence="17">The sequence shown here is derived from an EMBL/GenBank/DDBJ whole genome shotgun (WGS) entry which is preliminary data.</text>
</comment>
<evidence type="ECO:0000256" key="3">
    <source>
        <dbReference type="ARBA" id="ARBA00022448"/>
    </source>
</evidence>
<dbReference type="GO" id="GO:0005886">
    <property type="term" value="C:plasma membrane"/>
    <property type="evidence" value="ECO:0007669"/>
    <property type="project" value="UniProtKB-SubCell"/>
</dbReference>
<dbReference type="Gene3D" id="3.40.50.1000">
    <property type="entry name" value="HAD superfamily/HAD-like"/>
    <property type="match status" value="1"/>
</dbReference>
<evidence type="ECO:0000256" key="14">
    <source>
        <dbReference type="ARBA" id="ARBA00023136"/>
    </source>
</evidence>